<dbReference type="AlphaFoldDB" id="A0A136JEI0"/>
<evidence type="ECO:0000313" key="2">
    <source>
        <dbReference type="EMBL" id="KXJ95536.1"/>
    </source>
</evidence>
<dbReference type="OrthoDB" id="3063476at2759"/>
<dbReference type="Pfam" id="PF12223">
    <property type="entry name" value="DUF3602"/>
    <property type="match status" value="1"/>
</dbReference>
<feature type="region of interest" description="Disordered" evidence="1">
    <location>
        <begin position="91"/>
        <end position="113"/>
    </location>
</feature>
<feature type="compositionally biased region" description="Polar residues" evidence="1">
    <location>
        <begin position="23"/>
        <end position="35"/>
    </location>
</feature>
<dbReference type="Proteomes" id="UP000070501">
    <property type="component" value="Unassembled WGS sequence"/>
</dbReference>
<dbReference type="PANTHER" id="PTHR34693:SF1">
    <property type="entry name" value="PROTEIN PAR32"/>
    <property type="match status" value="1"/>
</dbReference>
<feature type="compositionally biased region" description="Low complexity" evidence="1">
    <location>
        <begin position="94"/>
        <end position="103"/>
    </location>
</feature>
<evidence type="ECO:0000313" key="3">
    <source>
        <dbReference type="Proteomes" id="UP000070501"/>
    </source>
</evidence>
<dbReference type="InterPro" id="IPR022024">
    <property type="entry name" value="DUF3602"/>
</dbReference>
<accession>A0A136JEI0</accession>
<dbReference type="InterPro" id="IPR053203">
    <property type="entry name" value="Cisplatin_resist-associated"/>
</dbReference>
<organism evidence="2 3">
    <name type="scientific">Microdochium bolleyi</name>
    <dbReference type="NCBI Taxonomy" id="196109"/>
    <lineage>
        <taxon>Eukaryota</taxon>
        <taxon>Fungi</taxon>
        <taxon>Dikarya</taxon>
        <taxon>Ascomycota</taxon>
        <taxon>Pezizomycotina</taxon>
        <taxon>Sordariomycetes</taxon>
        <taxon>Xylariomycetidae</taxon>
        <taxon>Xylariales</taxon>
        <taxon>Microdochiaceae</taxon>
        <taxon>Microdochium</taxon>
    </lineage>
</organism>
<evidence type="ECO:0000256" key="1">
    <source>
        <dbReference type="SAM" id="MobiDB-lite"/>
    </source>
</evidence>
<reference evidence="3" key="1">
    <citation type="submission" date="2016-02" db="EMBL/GenBank/DDBJ databases">
        <title>Draft genome sequence of Microdochium bolleyi, a fungal endophyte of beachgrass.</title>
        <authorList>
            <consortium name="DOE Joint Genome Institute"/>
            <person name="David A.S."/>
            <person name="May G."/>
            <person name="Haridas S."/>
            <person name="Lim J."/>
            <person name="Wang M."/>
            <person name="Labutti K."/>
            <person name="Lipzen A."/>
            <person name="Barry K."/>
            <person name="Grigoriev I.V."/>
        </authorList>
    </citation>
    <scope>NUCLEOTIDE SEQUENCE [LARGE SCALE GENOMIC DNA]</scope>
    <source>
        <strain evidence="3">J235TASD1</strain>
    </source>
</reference>
<dbReference type="PANTHER" id="PTHR34693">
    <property type="entry name" value="PROTEIN PAR32"/>
    <property type="match status" value="1"/>
</dbReference>
<keyword evidence="3" id="KW-1185">Reference proteome</keyword>
<dbReference type="InParanoid" id="A0A136JEI0"/>
<sequence length="124" mass="12317">MSSDLQSTGRGGAGNIGDATKSPKVQPQDLETPTLKTPVYTTGRGGSGNMAANTDPAEARAAQDVNAITRTTSNSITHVGRGGAANVIKGGAEGETAAPATTEKPAEKKGGGLLARLKAMLGGK</sequence>
<dbReference type="EMBL" id="KQ964246">
    <property type="protein sequence ID" value="KXJ95536.1"/>
    <property type="molecule type" value="Genomic_DNA"/>
</dbReference>
<proteinExistence type="predicted"/>
<protein>
    <submittedName>
        <fullName evidence="2">Uncharacterized protein</fullName>
    </submittedName>
</protein>
<gene>
    <name evidence="2" type="ORF">Micbo1qcDRAFT_171891</name>
</gene>
<name>A0A136JEI0_9PEZI</name>
<feature type="region of interest" description="Disordered" evidence="1">
    <location>
        <begin position="1"/>
        <end position="57"/>
    </location>
</feature>